<organism evidence="3 4">
    <name type="scientific">Rickettsiella grylli</name>
    <dbReference type="NCBI Taxonomy" id="59196"/>
    <lineage>
        <taxon>Bacteria</taxon>
        <taxon>Pseudomonadati</taxon>
        <taxon>Pseudomonadota</taxon>
        <taxon>Gammaproteobacteria</taxon>
        <taxon>Legionellales</taxon>
        <taxon>Coxiellaceae</taxon>
        <taxon>Rickettsiella</taxon>
    </lineage>
</organism>
<dbReference type="InterPro" id="IPR007446">
    <property type="entry name" value="PilP"/>
</dbReference>
<protein>
    <recommendedName>
        <fullName evidence="5">Type IV pilus biogenesis protein PilP</fullName>
    </recommendedName>
</protein>
<keyword evidence="4" id="KW-1185">Reference proteome</keyword>
<keyword evidence="2" id="KW-0812">Transmembrane</keyword>
<feature type="transmembrane region" description="Helical" evidence="2">
    <location>
        <begin position="22"/>
        <end position="43"/>
    </location>
</feature>
<dbReference type="STRING" id="59196.RICGR_1206"/>
<keyword evidence="2" id="KW-1133">Transmembrane helix</keyword>
<dbReference type="Gene3D" id="2.30.30.830">
    <property type="match status" value="1"/>
</dbReference>
<dbReference type="AlphaFoldDB" id="A8PP55"/>
<proteinExistence type="predicted"/>
<keyword evidence="1" id="KW-0175">Coiled coil</keyword>
<comment type="caution">
    <text evidence="3">The sequence shown here is derived from an EMBL/GenBank/DDBJ whole genome shotgun (WGS) entry which is preliminary data.</text>
</comment>
<evidence type="ECO:0000256" key="1">
    <source>
        <dbReference type="SAM" id="Coils"/>
    </source>
</evidence>
<evidence type="ECO:0000313" key="3">
    <source>
        <dbReference type="EMBL" id="EDP46899.1"/>
    </source>
</evidence>
<feature type="coiled-coil region" evidence="1">
    <location>
        <begin position="45"/>
        <end position="72"/>
    </location>
</feature>
<dbReference type="OrthoDB" id="5296580at2"/>
<name>A8PP55_9COXI</name>
<sequence>MNKGTALYVKKFNLKCIVMTRFGFKGVIMILTFLVVYTFAYHYTLQPLFKEKENANLKLKDLNQKLNKKYYEVINFYKNNNVNEINKKINSFFNQDNSNYILKEMVNPLLISLPSYSNQVNILSPNCFLKIIEIQSNFSSHFNNIVRFLNKISKSNSPLILKNFKWVFSSEKPNANNHGIHFFISGYVPYFNKALKILDKKYKPVYKNNFPSKNRLIKFPLQKIKLIGFLSKNNNKFALVKLVDNQVCKVKIGDYLGVEHYTVVGIYNGEIFIQDKNLKKIKSIKFKMGE</sequence>
<dbReference type="Proteomes" id="UP000054075">
    <property type="component" value="Unassembled WGS sequence"/>
</dbReference>
<gene>
    <name evidence="3" type="ORF">RICGR_1206</name>
</gene>
<evidence type="ECO:0008006" key="5">
    <source>
        <dbReference type="Google" id="ProtNLM"/>
    </source>
</evidence>
<evidence type="ECO:0000313" key="4">
    <source>
        <dbReference type="Proteomes" id="UP000054075"/>
    </source>
</evidence>
<accession>A8PP55</accession>
<reference evidence="3" key="2">
    <citation type="submission" date="2007-10" db="EMBL/GenBank/DDBJ databases">
        <authorList>
            <person name="Myers G.S."/>
        </authorList>
    </citation>
    <scope>NUCLEOTIDE SEQUENCE [LARGE SCALE GENOMIC DNA]</scope>
</reference>
<reference evidence="3" key="1">
    <citation type="submission" date="2006-04" db="EMBL/GenBank/DDBJ databases">
        <authorList>
            <person name="Seshadri R."/>
            <person name="Federici B.A."/>
        </authorList>
    </citation>
    <scope>NUCLEOTIDE SEQUENCE [LARGE SCALE GENOMIC DNA]</scope>
</reference>
<dbReference type="EMBL" id="AAQJ02000001">
    <property type="protein sequence ID" value="EDP46899.1"/>
    <property type="molecule type" value="Genomic_DNA"/>
</dbReference>
<keyword evidence="2" id="KW-0472">Membrane</keyword>
<evidence type="ECO:0000256" key="2">
    <source>
        <dbReference type="SAM" id="Phobius"/>
    </source>
</evidence>
<dbReference type="Pfam" id="PF04351">
    <property type="entry name" value="PilP"/>
    <property type="match status" value="1"/>
</dbReference>